<dbReference type="Proteomes" id="UP000594380">
    <property type="component" value="Unassembled WGS sequence"/>
</dbReference>
<dbReference type="RefSeq" id="WP_176112028.1">
    <property type="nucleotide sequence ID" value="NZ_JAALDK010000003.1"/>
</dbReference>
<gene>
    <name evidence="1" type="ORF">G5S42_40600</name>
</gene>
<proteinExistence type="predicted"/>
<sequence length="53" mass="5743">MDQHAGQVTVEPIAVDAHAYLNGYNQNRPDARLADQTLDEAYFATLPAIKSAA</sequence>
<organism evidence="1 2">
    <name type="scientific">Paraburkholderia youngii</name>
    <dbReference type="NCBI Taxonomy" id="2782701"/>
    <lineage>
        <taxon>Bacteria</taxon>
        <taxon>Pseudomonadati</taxon>
        <taxon>Pseudomonadota</taxon>
        <taxon>Betaproteobacteria</taxon>
        <taxon>Burkholderiales</taxon>
        <taxon>Burkholderiaceae</taxon>
        <taxon>Paraburkholderia</taxon>
    </lineage>
</organism>
<dbReference type="EMBL" id="JAALDK010000003">
    <property type="protein sequence ID" value="NUY05786.1"/>
    <property type="molecule type" value="Genomic_DNA"/>
</dbReference>
<accession>A0A7Y6K7F7</accession>
<reference evidence="1 2" key="1">
    <citation type="submission" date="2020-02" db="EMBL/GenBank/DDBJ databases">
        <title>Paraburkholderia simonii sp. nov. and Paraburkholderia youngii sp. nov. Brazilian and Mexican Mimosa-associated rhizobia.</title>
        <authorList>
            <person name="Mavima L."/>
            <person name="Beukes C.W."/>
            <person name="Chan W.Y."/>
            <person name="Palmer M."/>
            <person name="De Meyer S.E."/>
            <person name="James E.K."/>
            <person name="Venter S.N."/>
            <person name="Steenkamp E.T."/>
        </authorList>
    </citation>
    <scope>NUCLEOTIDE SEQUENCE [LARGE SCALE GENOMIC DNA]</scope>
    <source>
        <strain evidence="1 2">JPY169</strain>
    </source>
</reference>
<dbReference type="AlphaFoldDB" id="A0A7Y6K7F7"/>
<name>A0A7Y6K7F7_9BURK</name>
<comment type="caution">
    <text evidence="1">The sequence shown here is derived from an EMBL/GenBank/DDBJ whole genome shotgun (WGS) entry which is preliminary data.</text>
</comment>
<evidence type="ECO:0000313" key="2">
    <source>
        <dbReference type="Proteomes" id="UP000594380"/>
    </source>
</evidence>
<dbReference type="GeneID" id="301106629"/>
<protein>
    <submittedName>
        <fullName evidence="1">Uncharacterized protein</fullName>
    </submittedName>
</protein>
<evidence type="ECO:0000313" key="1">
    <source>
        <dbReference type="EMBL" id="NUY05786.1"/>
    </source>
</evidence>